<dbReference type="InterPro" id="IPR036186">
    <property type="entry name" value="Serpin_sf"/>
</dbReference>
<dbReference type="PANTHER" id="PTHR11461:SF211">
    <property type="entry name" value="GH10112P-RELATED"/>
    <property type="match status" value="1"/>
</dbReference>
<dbReference type="Pfam" id="PF00079">
    <property type="entry name" value="Serpin"/>
    <property type="match status" value="1"/>
</dbReference>
<comment type="caution">
    <text evidence="3">The sequence shown here is derived from an EMBL/GenBank/DDBJ whole genome shotgun (WGS) entry which is preliminary data.</text>
</comment>
<dbReference type="Gene3D" id="2.30.39.10">
    <property type="entry name" value="Alpha-1-antitrypsin, domain 1"/>
    <property type="match status" value="1"/>
</dbReference>
<evidence type="ECO:0000313" key="3">
    <source>
        <dbReference type="EMBL" id="MDO7845942.1"/>
    </source>
</evidence>
<dbReference type="CDD" id="cd19588">
    <property type="entry name" value="serpin_miropin-like"/>
    <property type="match status" value="1"/>
</dbReference>
<dbReference type="InterPro" id="IPR000215">
    <property type="entry name" value="Serpin_fam"/>
</dbReference>
<accession>A0ABT9A947</accession>
<evidence type="ECO:0000259" key="2">
    <source>
        <dbReference type="SMART" id="SM00093"/>
    </source>
</evidence>
<dbReference type="PANTHER" id="PTHR11461">
    <property type="entry name" value="SERINE PROTEASE INHIBITOR, SERPIN"/>
    <property type="match status" value="1"/>
</dbReference>
<name>A0ABT9A947_9BACT</name>
<gene>
    <name evidence="3" type="ORF">Q5H92_06210</name>
</gene>
<proteinExistence type="inferred from homology"/>
<dbReference type="PROSITE" id="PS00284">
    <property type="entry name" value="SERPIN"/>
    <property type="match status" value="1"/>
</dbReference>
<dbReference type="SUPFAM" id="SSF56574">
    <property type="entry name" value="Serpins"/>
    <property type="match status" value="1"/>
</dbReference>
<dbReference type="InterPro" id="IPR023795">
    <property type="entry name" value="Serpin_CS"/>
</dbReference>
<reference evidence="3" key="1">
    <citation type="submission" date="2023-07" db="EMBL/GenBank/DDBJ databases">
        <authorList>
            <person name="Kim M.K."/>
        </authorList>
    </citation>
    <scope>NUCLEOTIDE SEQUENCE</scope>
    <source>
        <strain evidence="3">M29</strain>
    </source>
</reference>
<evidence type="ECO:0000313" key="4">
    <source>
        <dbReference type="Proteomes" id="UP001167796"/>
    </source>
</evidence>
<dbReference type="RefSeq" id="WP_305010627.1">
    <property type="nucleotide sequence ID" value="NZ_JAUQSX010000002.1"/>
</dbReference>
<dbReference type="SMART" id="SM00093">
    <property type="entry name" value="SERPIN"/>
    <property type="match status" value="1"/>
</dbReference>
<dbReference type="InterPro" id="IPR042185">
    <property type="entry name" value="Serpin_sf_2"/>
</dbReference>
<dbReference type="EMBL" id="JAUQSX010000002">
    <property type="protein sequence ID" value="MDO7845942.1"/>
    <property type="molecule type" value="Genomic_DNA"/>
</dbReference>
<sequence>MSAFPIFQTTTANTAQLQFSLKLLQQVAKSDDKGPVALSPLGVLAALALVLAGSDGPTQAAFQQVLFGATSNPARAEKAFADWLRQLLDPGQLIGIDDEPADEAPAGALLQLATSLWADQHFAPAPDFVARMQTYYDAEVATLDFMAPTAAPAINEWVRQHTAGKIESIVSEAALRLLPPPQLMLLNAVYFNARWAYEFDPEATRPGLFRRADGTTQAADLMHQVSEGMGYLARAGWQAVSMPYLSFGRGFSMLVFLPDSPDGLPAFLAGLDAGSWDSWHKALRATQGIEVDLTFPRLRLEWSADLVPVLRELGLGPAFAPGADFSALGYRDADGGGFIGAVLHKTFLQLDEVGTEAAAVTAIMCAGGGPYEPEPPRRVAVRIDSPFLYAIVDDQDGTLLFAGTVSELT</sequence>
<dbReference type="Gene3D" id="3.30.497.10">
    <property type="entry name" value="Antithrombin, subunit I, domain 2"/>
    <property type="match status" value="1"/>
</dbReference>
<protein>
    <submittedName>
        <fullName evidence="3">Serpin family protein</fullName>
    </submittedName>
</protein>
<dbReference type="Proteomes" id="UP001167796">
    <property type="component" value="Unassembled WGS sequence"/>
</dbReference>
<dbReference type="InterPro" id="IPR023796">
    <property type="entry name" value="Serpin_dom"/>
</dbReference>
<keyword evidence="4" id="KW-1185">Reference proteome</keyword>
<organism evidence="3 4">
    <name type="scientific">Hymenobacter mellowenesis</name>
    <dbReference type="NCBI Taxonomy" id="3063995"/>
    <lineage>
        <taxon>Bacteria</taxon>
        <taxon>Pseudomonadati</taxon>
        <taxon>Bacteroidota</taxon>
        <taxon>Cytophagia</taxon>
        <taxon>Cytophagales</taxon>
        <taxon>Hymenobacteraceae</taxon>
        <taxon>Hymenobacter</taxon>
    </lineage>
</organism>
<evidence type="ECO:0000256" key="1">
    <source>
        <dbReference type="RuleBase" id="RU000411"/>
    </source>
</evidence>
<feature type="domain" description="Serpin" evidence="2">
    <location>
        <begin position="21"/>
        <end position="408"/>
    </location>
</feature>
<dbReference type="InterPro" id="IPR042178">
    <property type="entry name" value="Serpin_sf_1"/>
</dbReference>
<comment type="similarity">
    <text evidence="1">Belongs to the serpin family.</text>
</comment>